<comment type="similarity">
    <text evidence="1">Belongs to the glycosyl hydrolase 2 family.</text>
</comment>
<dbReference type="Gene3D" id="2.60.120.260">
    <property type="entry name" value="Galactose-binding domain-like"/>
    <property type="match status" value="1"/>
</dbReference>
<evidence type="ECO:0000256" key="1">
    <source>
        <dbReference type="ARBA" id="ARBA00007401"/>
    </source>
</evidence>
<dbReference type="SUPFAM" id="SSF51445">
    <property type="entry name" value="(Trans)glycosidases"/>
    <property type="match status" value="1"/>
</dbReference>
<proteinExistence type="inferred from homology"/>
<protein>
    <submittedName>
        <fullName evidence="10">Glycoside hydrolase family 2 TIM barrel-domain containing protein</fullName>
    </submittedName>
</protein>
<dbReference type="InterPro" id="IPR017853">
    <property type="entry name" value="GH"/>
</dbReference>
<evidence type="ECO:0000256" key="4">
    <source>
        <dbReference type="SAM" id="SignalP"/>
    </source>
</evidence>
<dbReference type="PRINTS" id="PR00132">
    <property type="entry name" value="GLHYDRLASE2"/>
</dbReference>
<dbReference type="InterPro" id="IPR051913">
    <property type="entry name" value="GH2_Domain-Containing"/>
</dbReference>
<evidence type="ECO:0000259" key="8">
    <source>
        <dbReference type="Pfam" id="PF16355"/>
    </source>
</evidence>
<keyword evidence="4" id="KW-0732">Signal</keyword>
<dbReference type="Pfam" id="PF02836">
    <property type="entry name" value="Glyco_hydro_2_C"/>
    <property type="match status" value="1"/>
</dbReference>
<dbReference type="InterPro" id="IPR008964">
    <property type="entry name" value="Invasin/intimin_cell_adhesion"/>
</dbReference>
<dbReference type="InterPro" id="IPR006103">
    <property type="entry name" value="Glyco_hydro_2_cat"/>
</dbReference>
<dbReference type="InterPro" id="IPR040605">
    <property type="entry name" value="Glyco_hydro2_dom5"/>
</dbReference>
<feature type="domain" description="Glycosyl hydrolases family 2 sugar binding" evidence="7">
    <location>
        <begin position="58"/>
        <end position="181"/>
    </location>
</feature>
<feature type="domain" description="Glycoside hydrolase family 2 immunoglobulin-like beta-sandwich" evidence="5">
    <location>
        <begin position="246"/>
        <end position="322"/>
    </location>
</feature>
<evidence type="ECO:0000259" key="7">
    <source>
        <dbReference type="Pfam" id="PF02837"/>
    </source>
</evidence>
<keyword evidence="3" id="KW-0326">Glycosidase</keyword>
<dbReference type="PANTHER" id="PTHR42732">
    <property type="entry name" value="BETA-GALACTOSIDASE"/>
    <property type="match status" value="1"/>
</dbReference>
<dbReference type="Proteomes" id="UP001176891">
    <property type="component" value="Unassembled WGS sequence"/>
</dbReference>
<dbReference type="InterPro" id="IPR032311">
    <property type="entry name" value="DUF4982"/>
</dbReference>
<dbReference type="SUPFAM" id="SSF49785">
    <property type="entry name" value="Galactose-binding domain-like"/>
    <property type="match status" value="1"/>
</dbReference>
<dbReference type="InterPro" id="IPR023232">
    <property type="entry name" value="Glyco_hydro_2_AS"/>
</dbReference>
<dbReference type="Pfam" id="PF16355">
    <property type="entry name" value="DUF4982"/>
    <property type="match status" value="1"/>
</dbReference>
<dbReference type="Gene3D" id="2.60.40.10">
    <property type="entry name" value="Immunoglobulins"/>
    <property type="match status" value="3"/>
</dbReference>
<dbReference type="InterPro" id="IPR006101">
    <property type="entry name" value="Glyco_hydro_2"/>
</dbReference>
<dbReference type="InterPro" id="IPR006104">
    <property type="entry name" value="Glyco_hydro_2_N"/>
</dbReference>
<keyword evidence="11" id="KW-1185">Reference proteome</keyword>
<evidence type="ECO:0000313" key="11">
    <source>
        <dbReference type="Proteomes" id="UP001176891"/>
    </source>
</evidence>
<dbReference type="GO" id="GO:0016787">
    <property type="term" value="F:hydrolase activity"/>
    <property type="evidence" value="ECO:0007669"/>
    <property type="project" value="UniProtKB-KW"/>
</dbReference>
<dbReference type="Pfam" id="PF18565">
    <property type="entry name" value="Glyco_hydro2_C5"/>
    <property type="match status" value="1"/>
</dbReference>
<organism evidence="10 11">
    <name type="scientific">Flavivirga amylovorans</name>
    <dbReference type="NCBI Taxonomy" id="870486"/>
    <lineage>
        <taxon>Bacteria</taxon>
        <taxon>Pseudomonadati</taxon>
        <taxon>Bacteroidota</taxon>
        <taxon>Flavobacteriia</taxon>
        <taxon>Flavobacteriales</taxon>
        <taxon>Flavobacteriaceae</taxon>
        <taxon>Flavivirga</taxon>
    </lineage>
</organism>
<sequence length="829" mass="95315">MKMLKYILFQVLFLTNLALFAQGVTQARNEQNFNKDWLFSLGDNPQYREVKFEDEGWRKLNVPHDWSIEGEYQPDAYKGFRTGFFPEGIGWYRKHFKVDKNKTNKQFVIQFDGVYMNSEVWVNGRYCGRRPYGYATFQYDITAHLKFGEENIIAVRVDNSVPAGSRWYAGSGIYRNVHLIETNFVHFREMDGIYITTPVAEKDKATVKAEYIISSSFFNDEEIKLFKKNKWNRQEDRWENSPRAHNCIIRSIIYDAKGKEVARDEKEAEIFNYDKAFKISQDIEVKNPKRWSDTQPYLYTVKSEIEWNGTIVDDQITTIGIRKLEFNLEKGFLVNGERKLLKGVCLHHDGGAVGVAVPEKTQYYRLKKLKKTGCNAVRTAHNPFAPEFYRICDELGIYVMNEILDEWTSAWGYNFTDYNTSKAGNAFAHHFNQWYETEMKSTIYRDRNHPSVVMWSVGNELPELRSEPIKAKEIANKLIAIAHKEDATRPVTFGNNGPHAGFETDVDILGLNYVMENYDHAVRGSNIYEADHKKYPNKLIVGTETSRNEIDYYLAYRDNPYVIGQFIWTGIQYFGEVKAKKAGLRGWVASLLDMSLNLLPSGALYSSAWNDNPTVHITTSETSPDADQRYEIIPITGERVYQNTRDKFHWNWEKSGEKYVTVYSNCEEIELKLNGKSLGRKKTDFTKYATQWVLDYQEGALEAIGYNKGKKVSSNKLVTAKEPAKIKAKPYYKGLKADGVDVNIIEVSITDEKGNLVPTATNDIKVEVSGGAKLLVIDTGNLYYKGNFKTDHRNAANGYITVTVQSNGKEEPVKIKFTSEGLETEEIKL</sequence>
<reference evidence="10" key="1">
    <citation type="submission" date="2023-07" db="EMBL/GenBank/DDBJ databases">
        <title>Two novel species in the genus Flavivirga.</title>
        <authorList>
            <person name="Kwon K."/>
        </authorList>
    </citation>
    <scope>NUCLEOTIDE SEQUENCE</scope>
    <source>
        <strain evidence="10">KACC 14157</strain>
    </source>
</reference>
<dbReference type="Pfam" id="PF00703">
    <property type="entry name" value="Glyco_hydro_2"/>
    <property type="match status" value="1"/>
</dbReference>
<evidence type="ECO:0000259" key="9">
    <source>
        <dbReference type="Pfam" id="PF18565"/>
    </source>
</evidence>
<dbReference type="EMBL" id="JAUOEM010000001">
    <property type="protein sequence ID" value="MDO5985839.1"/>
    <property type="molecule type" value="Genomic_DNA"/>
</dbReference>
<feature type="signal peptide" evidence="4">
    <location>
        <begin position="1"/>
        <end position="21"/>
    </location>
</feature>
<gene>
    <name evidence="10" type="ORF">Q4Q39_00345</name>
</gene>
<dbReference type="InterPro" id="IPR008979">
    <property type="entry name" value="Galactose-bd-like_sf"/>
</dbReference>
<keyword evidence="2 10" id="KW-0378">Hydrolase</keyword>
<feature type="domain" description="Glycoside hydrolase family 2" evidence="9">
    <location>
        <begin position="726"/>
        <end position="828"/>
    </location>
</feature>
<evidence type="ECO:0000256" key="2">
    <source>
        <dbReference type="ARBA" id="ARBA00022801"/>
    </source>
</evidence>
<evidence type="ECO:0000256" key="3">
    <source>
        <dbReference type="ARBA" id="ARBA00023295"/>
    </source>
</evidence>
<dbReference type="PROSITE" id="PS00608">
    <property type="entry name" value="GLYCOSYL_HYDROL_F2_2"/>
    <property type="match status" value="1"/>
</dbReference>
<dbReference type="PANTHER" id="PTHR42732:SF1">
    <property type="entry name" value="BETA-MANNOSIDASE"/>
    <property type="match status" value="1"/>
</dbReference>
<comment type="caution">
    <text evidence="10">The sequence shown here is derived from an EMBL/GenBank/DDBJ whole genome shotgun (WGS) entry which is preliminary data.</text>
</comment>
<dbReference type="InterPro" id="IPR036156">
    <property type="entry name" value="Beta-gal/glucu_dom_sf"/>
</dbReference>
<evidence type="ECO:0000259" key="6">
    <source>
        <dbReference type="Pfam" id="PF02836"/>
    </source>
</evidence>
<dbReference type="Pfam" id="PF02837">
    <property type="entry name" value="Glyco_hydro_2_N"/>
    <property type="match status" value="1"/>
</dbReference>
<dbReference type="InterPro" id="IPR013783">
    <property type="entry name" value="Ig-like_fold"/>
</dbReference>
<name>A0ABT8WWS4_9FLAO</name>
<evidence type="ECO:0000313" key="10">
    <source>
        <dbReference type="EMBL" id="MDO5985839.1"/>
    </source>
</evidence>
<feature type="chain" id="PRO_5047138825" evidence="4">
    <location>
        <begin position="22"/>
        <end position="829"/>
    </location>
</feature>
<dbReference type="SUPFAM" id="SSF49373">
    <property type="entry name" value="Invasin/intimin cell-adhesion fragments"/>
    <property type="match status" value="1"/>
</dbReference>
<dbReference type="Gene3D" id="3.20.20.80">
    <property type="entry name" value="Glycosidases"/>
    <property type="match status" value="2"/>
</dbReference>
<feature type="domain" description="Glycoside hydrolase family 2 catalytic" evidence="6">
    <location>
        <begin position="330"/>
        <end position="545"/>
    </location>
</feature>
<evidence type="ECO:0000259" key="5">
    <source>
        <dbReference type="Pfam" id="PF00703"/>
    </source>
</evidence>
<accession>A0ABT8WWS4</accession>
<feature type="domain" description="DUF4982" evidence="8">
    <location>
        <begin position="658"/>
        <end position="712"/>
    </location>
</feature>
<dbReference type="SUPFAM" id="SSF49303">
    <property type="entry name" value="beta-Galactosidase/glucuronidase domain"/>
    <property type="match status" value="1"/>
</dbReference>
<dbReference type="RefSeq" id="WP_303280385.1">
    <property type="nucleotide sequence ID" value="NZ_BAABCZ010000016.1"/>
</dbReference>
<dbReference type="InterPro" id="IPR006102">
    <property type="entry name" value="Ig-like_GH2"/>
</dbReference>